<dbReference type="RefSeq" id="WP_229344384.1">
    <property type="nucleotide sequence ID" value="NZ_JAJFAT010000004.1"/>
</dbReference>
<evidence type="ECO:0000256" key="2">
    <source>
        <dbReference type="ARBA" id="ARBA00022679"/>
    </source>
</evidence>
<evidence type="ECO:0000256" key="4">
    <source>
        <dbReference type="ARBA" id="ARBA00022777"/>
    </source>
</evidence>
<protein>
    <submittedName>
        <fullName evidence="8">Carbohydrate kinase</fullName>
    </submittedName>
</protein>
<organism evidence="8 9">
    <name type="scientific">Halanaerobium polyolivorans</name>
    <dbReference type="NCBI Taxonomy" id="2886943"/>
    <lineage>
        <taxon>Bacteria</taxon>
        <taxon>Bacillati</taxon>
        <taxon>Bacillota</taxon>
        <taxon>Clostridia</taxon>
        <taxon>Halanaerobiales</taxon>
        <taxon>Halanaerobiaceae</taxon>
        <taxon>Halanaerobium</taxon>
    </lineage>
</organism>
<dbReference type="InterPro" id="IPR002173">
    <property type="entry name" value="Carboh/pur_kinase_PfkB_CS"/>
</dbReference>
<dbReference type="PRINTS" id="PR00990">
    <property type="entry name" value="RIBOKINASE"/>
</dbReference>
<dbReference type="EMBL" id="JAJFAT010000004">
    <property type="protein sequence ID" value="MCC3144537.1"/>
    <property type="molecule type" value="Genomic_DNA"/>
</dbReference>
<keyword evidence="4 6" id="KW-0418">Kinase</keyword>
<dbReference type="Gene3D" id="3.40.1190.20">
    <property type="match status" value="1"/>
</dbReference>
<evidence type="ECO:0000256" key="6">
    <source>
        <dbReference type="RuleBase" id="RU003704"/>
    </source>
</evidence>
<dbReference type="PROSITE" id="PS00583">
    <property type="entry name" value="PFKB_KINASES_1"/>
    <property type="match status" value="1"/>
</dbReference>
<dbReference type="PANTHER" id="PTHR43085">
    <property type="entry name" value="HEXOKINASE FAMILY MEMBER"/>
    <property type="match status" value="1"/>
</dbReference>
<dbReference type="PANTHER" id="PTHR43085:SF1">
    <property type="entry name" value="PSEUDOURIDINE KINASE-RELATED"/>
    <property type="match status" value="1"/>
</dbReference>
<reference evidence="8 9" key="1">
    <citation type="submission" date="2021-10" db="EMBL/GenBank/DDBJ databases">
        <authorList>
            <person name="Grouzdev D.S."/>
            <person name="Pantiukh K.S."/>
            <person name="Krutkina M.S."/>
        </authorList>
    </citation>
    <scope>NUCLEOTIDE SEQUENCE [LARGE SCALE GENOMIC DNA]</scope>
    <source>
        <strain evidence="8 9">Z-7514</strain>
    </source>
</reference>
<dbReference type="Pfam" id="PF00294">
    <property type="entry name" value="PfkB"/>
    <property type="match status" value="1"/>
</dbReference>
<evidence type="ECO:0000256" key="3">
    <source>
        <dbReference type="ARBA" id="ARBA00022741"/>
    </source>
</evidence>
<dbReference type="InterPro" id="IPR011611">
    <property type="entry name" value="PfkB_dom"/>
</dbReference>
<dbReference type="SUPFAM" id="SSF53613">
    <property type="entry name" value="Ribokinase-like"/>
    <property type="match status" value="1"/>
</dbReference>
<evidence type="ECO:0000313" key="8">
    <source>
        <dbReference type="EMBL" id="MCC3144537.1"/>
    </source>
</evidence>
<dbReference type="InterPro" id="IPR050306">
    <property type="entry name" value="PfkB_Carbo_kinase"/>
</dbReference>
<evidence type="ECO:0000256" key="1">
    <source>
        <dbReference type="ARBA" id="ARBA00010688"/>
    </source>
</evidence>
<evidence type="ECO:0000313" key="9">
    <source>
        <dbReference type="Proteomes" id="UP001199296"/>
    </source>
</evidence>
<dbReference type="GO" id="GO:0006000">
    <property type="term" value="P:fructose metabolic process"/>
    <property type="evidence" value="ECO:0007669"/>
    <property type="project" value="UniProtKB-ARBA"/>
</dbReference>
<dbReference type="InterPro" id="IPR002139">
    <property type="entry name" value="Ribo/fructo_kinase"/>
</dbReference>
<sequence>MGEIISLGEALIDFTPLDEENRDFRKNPGGAPANVAVALSRLGVEISFLGKVGDDVLGRFLVNKLKSEAVKIDNLILTNEAKTAITFVTLDERGERSFDFYIDPSADRFLRKEEIDRELFKQAEIFHFGSISLIDQPARSATKRAIGLAQQNEMLISYDPNLRTMLWNSAAEAKAKILSLMDKVDILKVSEEELEFLTAKKDISEGTAELNKKYQIPLIFISCGSKGSYYYYKKELFFSPAFEVDAVDTTGAGDAFVSAVLYKILKSEKDISELEHSYLENTLKMANYSGALAASESGAMAALPTLEQIEALEI</sequence>
<dbReference type="GO" id="GO:0005524">
    <property type="term" value="F:ATP binding"/>
    <property type="evidence" value="ECO:0007669"/>
    <property type="project" value="UniProtKB-KW"/>
</dbReference>
<name>A0AAW4WTX1_9FIRM</name>
<feature type="domain" description="Carbohydrate kinase PfkB" evidence="7">
    <location>
        <begin position="3"/>
        <end position="305"/>
    </location>
</feature>
<evidence type="ECO:0000259" key="7">
    <source>
        <dbReference type="Pfam" id="PF00294"/>
    </source>
</evidence>
<dbReference type="PROSITE" id="PS00584">
    <property type="entry name" value="PFKB_KINASES_2"/>
    <property type="match status" value="1"/>
</dbReference>
<dbReference type="Proteomes" id="UP001199296">
    <property type="component" value="Unassembled WGS sequence"/>
</dbReference>
<accession>A0AAW4WTX1</accession>
<dbReference type="CDD" id="cd01167">
    <property type="entry name" value="bac_FRK"/>
    <property type="match status" value="1"/>
</dbReference>
<comment type="caution">
    <text evidence="8">The sequence shown here is derived from an EMBL/GenBank/DDBJ whole genome shotgun (WGS) entry which is preliminary data.</text>
</comment>
<keyword evidence="9" id="KW-1185">Reference proteome</keyword>
<dbReference type="AlphaFoldDB" id="A0AAW4WTX1"/>
<proteinExistence type="inferred from homology"/>
<keyword evidence="3" id="KW-0547">Nucleotide-binding</keyword>
<keyword evidence="2 6" id="KW-0808">Transferase</keyword>
<comment type="similarity">
    <text evidence="1 6">Belongs to the carbohydrate kinase PfkB family.</text>
</comment>
<gene>
    <name evidence="8" type="ORF">LJ207_04265</name>
</gene>
<evidence type="ECO:0000256" key="5">
    <source>
        <dbReference type="ARBA" id="ARBA00022840"/>
    </source>
</evidence>
<dbReference type="InterPro" id="IPR029056">
    <property type="entry name" value="Ribokinase-like"/>
</dbReference>
<keyword evidence="5" id="KW-0067">ATP-binding</keyword>
<dbReference type="GO" id="GO:0008865">
    <property type="term" value="F:fructokinase activity"/>
    <property type="evidence" value="ECO:0007669"/>
    <property type="project" value="UniProtKB-ARBA"/>
</dbReference>